<dbReference type="Gene3D" id="3.40.50.10090">
    <property type="match status" value="2"/>
</dbReference>
<evidence type="ECO:0000259" key="1">
    <source>
        <dbReference type="Pfam" id="PF02602"/>
    </source>
</evidence>
<dbReference type="OrthoDB" id="1523900at2"/>
<gene>
    <name evidence="2" type="ORF">EDB95_3545</name>
</gene>
<evidence type="ECO:0000313" key="2">
    <source>
        <dbReference type="EMBL" id="TDW95734.1"/>
    </source>
</evidence>
<proteinExistence type="predicted"/>
<keyword evidence="3" id="KW-1185">Reference proteome</keyword>
<dbReference type="GO" id="GO:0004852">
    <property type="term" value="F:uroporphyrinogen-III synthase activity"/>
    <property type="evidence" value="ECO:0007669"/>
    <property type="project" value="InterPro"/>
</dbReference>
<reference evidence="2 3" key="1">
    <citation type="submission" date="2019-03" db="EMBL/GenBank/DDBJ databases">
        <title>Genomic Encyclopedia of Type Strains, Phase IV (KMG-IV): sequencing the most valuable type-strain genomes for metagenomic binning, comparative biology and taxonomic classification.</title>
        <authorList>
            <person name="Goeker M."/>
        </authorList>
    </citation>
    <scope>NUCLEOTIDE SEQUENCE [LARGE SCALE GENOMIC DNA]</scope>
    <source>
        <strain evidence="2 3">DSM 100059</strain>
    </source>
</reference>
<sequence>MGATHSILSTKILDDRARSFARSRGWSLREEEFITTRPLPWDPPPMDTRTVAIFTSAAGVVRLGDPAAVMPPGGAAPAVACLSGKTLDTVVKRLPSAKLVCTAANSAALAHALVADGRFTKAVFFCARAHRPELPQILQKAGIDVTEVPVYETTGVSITIDTPYDAVLFFSPSGVDSFFQANRLHTGVACFAIGETTAISIKNHTDTRIVVSEAPTQEALLTCVRSYFDHQQCYE</sequence>
<organism evidence="2 3">
    <name type="scientific">Dinghuibacter silviterrae</name>
    <dbReference type="NCBI Taxonomy" id="1539049"/>
    <lineage>
        <taxon>Bacteria</taxon>
        <taxon>Pseudomonadati</taxon>
        <taxon>Bacteroidota</taxon>
        <taxon>Chitinophagia</taxon>
        <taxon>Chitinophagales</taxon>
        <taxon>Chitinophagaceae</taxon>
        <taxon>Dinghuibacter</taxon>
    </lineage>
</organism>
<feature type="domain" description="Tetrapyrrole biosynthesis uroporphyrinogen III synthase" evidence="1">
    <location>
        <begin position="50"/>
        <end position="221"/>
    </location>
</feature>
<name>A0A4R8DES5_9BACT</name>
<accession>A0A4R8DES5</accession>
<dbReference type="InterPro" id="IPR036108">
    <property type="entry name" value="4pyrrol_syn_uPrphyn_synt_sf"/>
</dbReference>
<dbReference type="RefSeq" id="WP_133995371.1">
    <property type="nucleotide sequence ID" value="NZ_SODV01000002.1"/>
</dbReference>
<dbReference type="CDD" id="cd06578">
    <property type="entry name" value="HemD"/>
    <property type="match status" value="1"/>
</dbReference>
<dbReference type="EMBL" id="SODV01000002">
    <property type="protein sequence ID" value="TDW95734.1"/>
    <property type="molecule type" value="Genomic_DNA"/>
</dbReference>
<dbReference type="GO" id="GO:0033014">
    <property type="term" value="P:tetrapyrrole biosynthetic process"/>
    <property type="evidence" value="ECO:0007669"/>
    <property type="project" value="InterPro"/>
</dbReference>
<dbReference type="InterPro" id="IPR003754">
    <property type="entry name" value="4pyrrol_synth_uPrphyn_synth"/>
</dbReference>
<dbReference type="SUPFAM" id="SSF69618">
    <property type="entry name" value="HemD-like"/>
    <property type="match status" value="1"/>
</dbReference>
<evidence type="ECO:0000313" key="3">
    <source>
        <dbReference type="Proteomes" id="UP000294498"/>
    </source>
</evidence>
<dbReference type="Pfam" id="PF02602">
    <property type="entry name" value="HEM4"/>
    <property type="match status" value="1"/>
</dbReference>
<protein>
    <submittedName>
        <fullName evidence="2">Uroporphyrinogen-III synthase</fullName>
    </submittedName>
</protein>
<dbReference type="AlphaFoldDB" id="A0A4R8DES5"/>
<comment type="caution">
    <text evidence="2">The sequence shown here is derived from an EMBL/GenBank/DDBJ whole genome shotgun (WGS) entry which is preliminary data.</text>
</comment>
<dbReference type="Proteomes" id="UP000294498">
    <property type="component" value="Unassembled WGS sequence"/>
</dbReference>